<comment type="caution">
    <text evidence="1">The sequence shown here is derived from an EMBL/GenBank/DDBJ whole genome shotgun (WGS) entry which is preliminary data.</text>
</comment>
<organism evidence="1">
    <name type="scientific">bioreactor metagenome</name>
    <dbReference type="NCBI Taxonomy" id="1076179"/>
    <lineage>
        <taxon>unclassified sequences</taxon>
        <taxon>metagenomes</taxon>
        <taxon>ecological metagenomes</taxon>
    </lineage>
</organism>
<dbReference type="AlphaFoldDB" id="A0A644Y7L5"/>
<accession>A0A644Y7L5</accession>
<protein>
    <submittedName>
        <fullName evidence="1">Uncharacterized protein</fullName>
    </submittedName>
</protein>
<sequence>MKIPEAPKPASLSDVDAREWYLENESKIPSLLDKKKPLEQQAKQAVELRNQVRTQARVAMTDRTAAEALDITDPNQTWQMLVDKYSAKGLLGDDLYREIIKAAQRSRTSVIHMLGID</sequence>
<dbReference type="EMBL" id="VSSQ01003833">
    <property type="protein sequence ID" value="MPM22563.1"/>
    <property type="molecule type" value="Genomic_DNA"/>
</dbReference>
<reference evidence="1" key="1">
    <citation type="submission" date="2019-08" db="EMBL/GenBank/DDBJ databases">
        <authorList>
            <person name="Kucharzyk K."/>
            <person name="Murdoch R.W."/>
            <person name="Higgins S."/>
            <person name="Loffler F."/>
        </authorList>
    </citation>
    <scope>NUCLEOTIDE SEQUENCE</scope>
</reference>
<proteinExistence type="predicted"/>
<gene>
    <name evidence="1" type="ORF">SDC9_69020</name>
</gene>
<evidence type="ECO:0000313" key="1">
    <source>
        <dbReference type="EMBL" id="MPM22563.1"/>
    </source>
</evidence>
<name>A0A644Y7L5_9ZZZZ</name>